<comment type="caution">
    <text evidence="1">The sequence shown here is derived from an EMBL/GenBank/DDBJ whole genome shotgun (WGS) entry which is preliminary data.</text>
</comment>
<keyword evidence="2" id="KW-1185">Reference proteome</keyword>
<proteinExistence type="predicted"/>
<accession>A0A6L3UZJ9</accession>
<gene>
    <name evidence="1" type="ORF">F7731_23520</name>
</gene>
<evidence type="ECO:0000313" key="2">
    <source>
        <dbReference type="Proteomes" id="UP000481030"/>
    </source>
</evidence>
<dbReference type="OrthoDB" id="2973367at2"/>
<dbReference type="Proteomes" id="UP000481030">
    <property type="component" value="Unassembled WGS sequence"/>
</dbReference>
<dbReference type="RefSeq" id="WP_151537224.1">
    <property type="nucleotide sequence ID" value="NZ_WBOS01000022.1"/>
</dbReference>
<dbReference type="AlphaFoldDB" id="A0A6L3UZJ9"/>
<organism evidence="1 2">
    <name type="scientific">Cytobacillus depressus</name>
    <dbReference type="NCBI Taxonomy" id="1602942"/>
    <lineage>
        <taxon>Bacteria</taxon>
        <taxon>Bacillati</taxon>
        <taxon>Bacillota</taxon>
        <taxon>Bacilli</taxon>
        <taxon>Bacillales</taxon>
        <taxon>Bacillaceae</taxon>
        <taxon>Cytobacillus</taxon>
    </lineage>
</organism>
<sequence>MDKSESATGQRGKSGDRGQSEWETVLNNFVLKIETVSSHFRYSEEYVMEHTPDWLERKYIQAMREKWEDNKTKVSSVFQSICFVLDTVFNKGAHLDSFLESSFEDVIKANNSENQNRSNFITAQWWKKVEEKSS</sequence>
<dbReference type="EMBL" id="WBOS01000022">
    <property type="protein sequence ID" value="KAB2328926.1"/>
    <property type="molecule type" value="Genomic_DNA"/>
</dbReference>
<evidence type="ECO:0000313" key="1">
    <source>
        <dbReference type="EMBL" id="KAB2328926.1"/>
    </source>
</evidence>
<protein>
    <submittedName>
        <fullName evidence="1">Uncharacterized protein</fullName>
    </submittedName>
</protein>
<name>A0A6L3UZJ9_9BACI</name>
<reference evidence="1 2" key="1">
    <citation type="journal article" date="2016" name="Antonie Van Leeuwenhoek">
        <title>Bacillus depressus sp. nov., isolated from soil of a sunflower field.</title>
        <authorList>
            <person name="Wei X."/>
            <person name="Xin D."/>
            <person name="Xin Y."/>
            <person name="Zhang H."/>
            <person name="Wang T."/>
            <person name="Zhang J."/>
        </authorList>
    </citation>
    <scope>NUCLEOTIDE SEQUENCE [LARGE SCALE GENOMIC DNA]</scope>
    <source>
        <strain evidence="1 2">BZ1</strain>
    </source>
</reference>